<comment type="caution">
    <text evidence="1">The sequence shown here is derived from an EMBL/GenBank/DDBJ whole genome shotgun (WGS) entry which is preliminary data.</text>
</comment>
<evidence type="ECO:0000313" key="2">
    <source>
        <dbReference type="Proteomes" id="UP001148299"/>
    </source>
</evidence>
<keyword evidence="2" id="KW-1185">Reference proteome</keyword>
<organism evidence="1 2">
    <name type="scientific">Penicillium brevicompactum</name>
    <dbReference type="NCBI Taxonomy" id="5074"/>
    <lineage>
        <taxon>Eukaryota</taxon>
        <taxon>Fungi</taxon>
        <taxon>Dikarya</taxon>
        <taxon>Ascomycota</taxon>
        <taxon>Pezizomycotina</taxon>
        <taxon>Eurotiomycetes</taxon>
        <taxon>Eurotiomycetidae</taxon>
        <taxon>Eurotiales</taxon>
        <taxon>Aspergillaceae</taxon>
        <taxon>Penicillium</taxon>
    </lineage>
</organism>
<reference evidence="1" key="2">
    <citation type="journal article" date="2023" name="IMA Fungus">
        <title>Comparative genomic study of the Penicillium genus elucidates a diverse pangenome and 15 lateral gene transfer events.</title>
        <authorList>
            <person name="Petersen C."/>
            <person name="Sorensen T."/>
            <person name="Nielsen M.R."/>
            <person name="Sondergaard T.E."/>
            <person name="Sorensen J.L."/>
            <person name="Fitzpatrick D.A."/>
            <person name="Frisvad J.C."/>
            <person name="Nielsen K.L."/>
        </authorList>
    </citation>
    <scope>NUCLEOTIDE SEQUENCE</scope>
    <source>
        <strain evidence="1">IBT 35675</strain>
    </source>
</reference>
<accession>A0A9W9QQR3</accession>
<gene>
    <name evidence="1" type="ORF">N7541_011409</name>
</gene>
<dbReference type="AlphaFoldDB" id="A0A9W9QQR3"/>
<name>A0A9W9QQR3_PENBR</name>
<protein>
    <submittedName>
        <fullName evidence="1">Uncharacterized protein</fullName>
    </submittedName>
</protein>
<dbReference type="EMBL" id="JAPZBR010000008">
    <property type="protein sequence ID" value="KAJ5342285.1"/>
    <property type="molecule type" value="Genomic_DNA"/>
</dbReference>
<proteinExistence type="predicted"/>
<dbReference type="Proteomes" id="UP001148299">
    <property type="component" value="Unassembled WGS sequence"/>
</dbReference>
<evidence type="ECO:0000313" key="1">
    <source>
        <dbReference type="EMBL" id="KAJ5342285.1"/>
    </source>
</evidence>
<reference evidence="1" key="1">
    <citation type="submission" date="2022-12" db="EMBL/GenBank/DDBJ databases">
        <authorList>
            <person name="Petersen C."/>
        </authorList>
    </citation>
    <scope>NUCLEOTIDE SEQUENCE</scope>
    <source>
        <strain evidence="1">IBT 35675</strain>
    </source>
</reference>
<sequence length="69" mass="7469">MPPKRARKREAILVASRSDSASEAANADVNADCRMKQEPQGLRSTLSTVCEKIGGGIAFSLYTFKPLLD</sequence>